<keyword evidence="1" id="KW-0653">Protein transport</keyword>
<feature type="domain" description="V-SNARE coiled-coil homology" evidence="4">
    <location>
        <begin position="128"/>
        <end position="188"/>
    </location>
</feature>
<dbReference type="InterPro" id="IPR001388">
    <property type="entry name" value="Synaptobrevin-like"/>
</dbReference>
<dbReference type="Gene3D" id="1.20.5.110">
    <property type="match status" value="1"/>
</dbReference>
<evidence type="ECO:0000256" key="3">
    <source>
        <dbReference type="SAM" id="Phobius"/>
    </source>
</evidence>
<evidence type="ECO:0000256" key="2">
    <source>
        <dbReference type="PROSITE-ProRule" id="PRU00290"/>
    </source>
</evidence>
<organism evidence="5 6">
    <name type="scientific">Tritrichomonas musculus</name>
    <dbReference type="NCBI Taxonomy" id="1915356"/>
    <lineage>
        <taxon>Eukaryota</taxon>
        <taxon>Metamonada</taxon>
        <taxon>Parabasalia</taxon>
        <taxon>Tritrichomonadida</taxon>
        <taxon>Tritrichomonadidae</taxon>
        <taxon>Tritrichomonas</taxon>
    </lineage>
</organism>
<dbReference type="Gene3D" id="3.30.450.50">
    <property type="entry name" value="Longin domain"/>
    <property type="match status" value="1"/>
</dbReference>
<keyword evidence="2" id="KW-0175">Coiled coil</keyword>
<proteinExistence type="predicted"/>
<gene>
    <name evidence="5" type="ORF">M9Y10_034906</name>
</gene>
<evidence type="ECO:0000313" key="6">
    <source>
        <dbReference type="Proteomes" id="UP001470230"/>
    </source>
</evidence>
<dbReference type="CDD" id="cd15843">
    <property type="entry name" value="R-SNARE"/>
    <property type="match status" value="1"/>
</dbReference>
<dbReference type="PANTHER" id="PTHR21136:SF168">
    <property type="entry name" value="VESICLE-ASSOCIATED MEMBRANE PROTEIN 9"/>
    <property type="match status" value="1"/>
</dbReference>
<evidence type="ECO:0000256" key="1">
    <source>
        <dbReference type="ARBA" id="ARBA00022927"/>
    </source>
</evidence>
<dbReference type="InterPro" id="IPR051097">
    <property type="entry name" value="Synaptobrevin-like_transport"/>
</dbReference>
<dbReference type="EMBL" id="JAPFFF010000005">
    <property type="protein sequence ID" value="KAK8890146.1"/>
    <property type="molecule type" value="Genomic_DNA"/>
</dbReference>
<dbReference type="PROSITE" id="PS50892">
    <property type="entry name" value="V_SNARE"/>
    <property type="match status" value="1"/>
</dbReference>
<dbReference type="Pfam" id="PF00957">
    <property type="entry name" value="Synaptobrevin"/>
    <property type="match status" value="1"/>
</dbReference>
<comment type="caution">
    <text evidence="5">The sequence shown here is derived from an EMBL/GenBank/DDBJ whole genome shotgun (WGS) entry which is preliminary data.</text>
</comment>
<evidence type="ECO:0000259" key="4">
    <source>
        <dbReference type="PROSITE" id="PS50892"/>
    </source>
</evidence>
<keyword evidence="3" id="KW-0812">Transmembrane</keyword>
<feature type="transmembrane region" description="Helical" evidence="3">
    <location>
        <begin position="193"/>
        <end position="217"/>
    </location>
</feature>
<keyword evidence="3" id="KW-1133">Transmembrane helix</keyword>
<name>A0ABR2KH35_9EUKA</name>
<evidence type="ECO:0000313" key="5">
    <source>
        <dbReference type="EMBL" id="KAK8890146.1"/>
    </source>
</evidence>
<reference evidence="5 6" key="1">
    <citation type="submission" date="2024-04" db="EMBL/GenBank/DDBJ databases">
        <title>Tritrichomonas musculus Genome.</title>
        <authorList>
            <person name="Alves-Ferreira E."/>
            <person name="Grigg M."/>
            <person name="Lorenzi H."/>
            <person name="Galac M."/>
        </authorList>
    </citation>
    <scope>NUCLEOTIDE SEQUENCE [LARGE SCALE GENOMIC DNA]</scope>
    <source>
        <strain evidence="5 6">EAF2021</strain>
    </source>
</reference>
<keyword evidence="3" id="KW-0472">Membrane</keyword>
<sequence>MSSIVFVAVSRGNVILATYVPQSGVDLERDVQKLVEQKLNNNEQRRMNYYIFSIYKSDPMNLTFICASSNEKFDDPQFPLKYLEQLSTRWNFTFSDRASISKAGPHSLTQAGRNLFESVLKEVSNVSKTEKMKRDLDQTQRIMADSVKSALDREDQLHQLTNKSESLMATSESFKAQSQNLKNKMRCSYYRSLFIKFLIILIAIYVILVFVCGGIRLKPRCL</sequence>
<dbReference type="Proteomes" id="UP001470230">
    <property type="component" value="Unassembled WGS sequence"/>
</dbReference>
<keyword evidence="6" id="KW-1185">Reference proteome</keyword>
<protein>
    <recommendedName>
        <fullName evidence="4">V-SNARE coiled-coil homology domain-containing protein</fullName>
    </recommendedName>
</protein>
<accession>A0ABR2KH35</accession>
<dbReference type="InterPro" id="IPR042855">
    <property type="entry name" value="V_SNARE_CC"/>
</dbReference>
<dbReference type="PANTHER" id="PTHR21136">
    <property type="entry name" value="SNARE PROTEINS"/>
    <property type="match status" value="1"/>
</dbReference>
<keyword evidence="1" id="KW-0813">Transport</keyword>
<dbReference type="SUPFAM" id="SSF58038">
    <property type="entry name" value="SNARE fusion complex"/>
    <property type="match status" value="1"/>
</dbReference>
<dbReference type="PRINTS" id="PR00219">
    <property type="entry name" value="SYNAPTOBREVN"/>
</dbReference>